<name>A0AAV3ZNV1_9GAST</name>
<proteinExistence type="predicted"/>
<organism evidence="2 3">
    <name type="scientific">Plakobranchus ocellatus</name>
    <dbReference type="NCBI Taxonomy" id="259542"/>
    <lineage>
        <taxon>Eukaryota</taxon>
        <taxon>Metazoa</taxon>
        <taxon>Spiralia</taxon>
        <taxon>Lophotrochozoa</taxon>
        <taxon>Mollusca</taxon>
        <taxon>Gastropoda</taxon>
        <taxon>Heterobranchia</taxon>
        <taxon>Euthyneura</taxon>
        <taxon>Panpulmonata</taxon>
        <taxon>Sacoglossa</taxon>
        <taxon>Placobranchoidea</taxon>
        <taxon>Plakobranchidae</taxon>
        <taxon>Plakobranchus</taxon>
    </lineage>
</organism>
<sequence>MAFCRVYSTAIIVLLCTTICFSYGCRTSSSINNCDTPRRIMPHGERAIFEACKIYECDNGQWIFKYQTCRFNKKCYWVTTVLTRNHGVKWECTKVTNTKRDWKKI</sequence>
<protein>
    <submittedName>
        <fullName evidence="2">Uncharacterized protein</fullName>
    </submittedName>
</protein>
<feature type="chain" id="PRO_5043360344" evidence="1">
    <location>
        <begin position="25"/>
        <end position="105"/>
    </location>
</feature>
<keyword evidence="3" id="KW-1185">Reference proteome</keyword>
<gene>
    <name evidence="2" type="ORF">PoB_002277300</name>
</gene>
<dbReference type="EMBL" id="BLXT01002664">
    <property type="protein sequence ID" value="GFN96267.1"/>
    <property type="molecule type" value="Genomic_DNA"/>
</dbReference>
<feature type="signal peptide" evidence="1">
    <location>
        <begin position="1"/>
        <end position="24"/>
    </location>
</feature>
<dbReference type="Proteomes" id="UP000735302">
    <property type="component" value="Unassembled WGS sequence"/>
</dbReference>
<dbReference type="PROSITE" id="PS51257">
    <property type="entry name" value="PROKAR_LIPOPROTEIN"/>
    <property type="match status" value="1"/>
</dbReference>
<dbReference type="AlphaFoldDB" id="A0AAV3ZNV1"/>
<evidence type="ECO:0000256" key="1">
    <source>
        <dbReference type="SAM" id="SignalP"/>
    </source>
</evidence>
<accession>A0AAV3ZNV1</accession>
<keyword evidence="1" id="KW-0732">Signal</keyword>
<comment type="caution">
    <text evidence="2">The sequence shown here is derived from an EMBL/GenBank/DDBJ whole genome shotgun (WGS) entry which is preliminary data.</text>
</comment>
<evidence type="ECO:0000313" key="3">
    <source>
        <dbReference type="Proteomes" id="UP000735302"/>
    </source>
</evidence>
<reference evidence="2 3" key="1">
    <citation type="journal article" date="2021" name="Elife">
        <title>Chloroplast acquisition without the gene transfer in kleptoplastic sea slugs, Plakobranchus ocellatus.</title>
        <authorList>
            <person name="Maeda T."/>
            <person name="Takahashi S."/>
            <person name="Yoshida T."/>
            <person name="Shimamura S."/>
            <person name="Takaki Y."/>
            <person name="Nagai Y."/>
            <person name="Toyoda A."/>
            <person name="Suzuki Y."/>
            <person name="Arimoto A."/>
            <person name="Ishii H."/>
            <person name="Satoh N."/>
            <person name="Nishiyama T."/>
            <person name="Hasebe M."/>
            <person name="Maruyama T."/>
            <person name="Minagawa J."/>
            <person name="Obokata J."/>
            <person name="Shigenobu S."/>
        </authorList>
    </citation>
    <scope>NUCLEOTIDE SEQUENCE [LARGE SCALE GENOMIC DNA]</scope>
</reference>
<evidence type="ECO:0000313" key="2">
    <source>
        <dbReference type="EMBL" id="GFN96267.1"/>
    </source>
</evidence>